<dbReference type="Pfam" id="PF07100">
    <property type="entry name" value="ASRT"/>
    <property type="match status" value="1"/>
</dbReference>
<dbReference type="InterPro" id="IPR009794">
    <property type="entry name" value="ASRT"/>
</dbReference>
<accession>A0A3Q8WT41</accession>
<dbReference type="InterPro" id="IPR036698">
    <property type="entry name" value="TM1070-like_sf"/>
</dbReference>
<reference evidence="1 2" key="1">
    <citation type="submission" date="2018-12" db="EMBL/GenBank/DDBJ databases">
        <title>Complete genome sequence of Flaviflexus salsibiostraticola KCTC 33148.</title>
        <authorList>
            <person name="Bae J.-W."/>
        </authorList>
    </citation>
    <scope>NUCLEOTIDE SEQUENCE [LARGE SCALE GENOMIC DNA]</scope>
    <source>
        <strain evidence="1 2">KCTC 33148</strain>
    </source>
</reference>
<protein>
    <submittedName>
        <fullName evidence="1">Sensory rhodopsin transducer</fullName>
    </submittedName>
</protein>
<dbReference type="KEGG" id="fsl:EJO69_03300"/>
<evidence type="ECO:0000313" key="2">
    <source>
        <dbReference type="Proteomes" id="UP000270021"/>
    </source>
</evidence>
<sequence>MDSATSTEWTFAAGMIPERSSGREPENTSRNVLCLLNATESDGCAEVMIFHEDREPVGPYRISLPAKRVRHVRINDLIDPQAVPYGVPYGLAITSDVRVAAQLVYVDTADGRFAVTALPGTPGR</sequence>
<proteinExistence type="predicted"/>
<organism evidence="1 2">
    <name type="scientific">Flaviflexus salsibiostraticola</name>
    <dbReference type="NCBI Taxonomy" id="1282737"/>
    <lineage>
        <taxon>Bacteria</taxon>
        <taxon>Bacillati</taxon>
        <taxon>Actinomycetota</taxon>
        <taxon>Actinomycetes</taxon>
        <taxon>Actinomycetales</taxon>
        <taxon>Actinomycetaceae</taxon>
        <taxon>Flaviflexus</taxon>
    </lineage>
</organism>
<dbReference type="Proteomes" id="UP000270021">
    <property type="component" value="Chromosome"/>
</dbReference>
<gene>
    <name evidence="1" type="ORF">EJO69_03300</name>
</gene>
<dbReference type="EMBL" id="CP034438">
    <property type="protein sequence ID" value="AZN29444.1"/>
    <property type="molecule type" value="Genomic_DNA"/>
</dbReference>
<evidence type="ECO:0000313" key="1">
    <source>
        <dbReference type="EMBL" id="AZN29444.1"/>
    </source>
</evidence>
<dbReference type="PIRSF" id="PIRSF008711">
    <property type="entry name" value="UCP008711"/>
    <property type="match status" value="1"/>
</dbReference>
<dbReference type="Gene3D" id="2.60.290.11">
    <property type="entry name" value="TM1070-like"/>
    <property type="match status" value="1"/>
</dbReference>
<dbReference type="RefSeq" id="WP_126039205.1">
    <property type="nucleotide sequence ID" value="NZ_CP034438.1"/>
</dbReference>
<name>A0A3Q8WT41_9ACTO</name>
<dbReference type="SUPFAM" id="SSF89232">
    <property type="entry name" value="Hypothetical protein TM1070"/>
    <property type="match status" value="1"/>
</dbReference>
<dbReference type="AlphaFoldDB" id="A0A3Q8WT41"/>
<dbReference type="OrthoDB" id="512504at2"/>
<keyword evidence="2" id="KW-1185">Reference proteome</keyword>